<organism evidence="5 6">
    <name type="scientific">Orchesella cincta</name>
    <name type="common">Springtail</name>
    <name type="synonym">Podura cincta</name>
    <dbReference type="NCBI Taxonomy" id="48709"/>
    <lineage>
        <taxon>Eukaryota</taxon>
        <taxon>Metazoa</taxon>
        <taxon>Ecdysozoa</taxon>
        <taxon>Arthropoda</taxon>
        <taxon>Hexapoda</taxon>
        <taxon>Collembola</taxon>
        <taxon>Entomobryomorpha</taxon>
        <taxon>Entomobryoidea</taxon>
        <taxon>Orchesellidae</taxon>
        <taxon>Orchesellinae</taxon>
        <taxon>Orchesella</taxon>
    </lineage>
</organism>
<evidence type="ECO:0000256" key="2">
    <source>
        <dbReference type="ARBA" id="ARBA00023157"/>
    </source>
</evidence>
<evidence type="ECO:0000256" key="1">
    <source>
        <dbReference type="ARBA" id="ARBA00022737"/>
    </source>
</evidence>
<accession>A0A1D2MRG4</accession>
<dbReference type="Gene3D" id="2.60.120.290">
    <property type="entry name" value="Spermadhesin, CUB domain"/>
    <property type="match status" value="1"/>
</dbReference>
<dbReference type="SMART" id="SM00042">
    <property type="entry name" value="CUB"/>
    <property type="match status" value="1"/>
</dbReference>
<evidence type="ECO:0000256" key="3">
    <source>
        <dbReference type="PROSITE-ProRule" id="PRU00059"/>
    </source>
</evidence>
<dbReference type="InterPro" id="IPR000859">
    <property type="entry name" value="CUB_dom"/>
</dbReference>
<keyword evidence="1" id="KW-0677">Repeat</keyword>
<name>A0A1D2MRG4_ORCCI</name>
<dbReference type="EMBL" id="LJIJ01000634">
    <property type="protein sequence ID" value="ODM95689.1"/>
    <property type="molecule type" value="Genomic_DNA"/>
</dbReference>
<dbReference type="CDD" id="cd00041">
    <property type="entry name" value="CUB"/>
    <property type="match status" value="1"/>
</dbReference>
<dbReference type="PANTHER" id="PTHR24251">
    <property type="entry name" value="OVOCHYMASE-RELATED"/>
    <property type="match status" value="1"/>
</dbReference>
<dbReference type="STRING" id="48709.A0A1D2MRG4"/>
<proteinExistence type="predicted"/>
<gene>
    <name evidence="5" type="ORF">Ocin01_10993</name>
</gene>
<protein>
    <submittedName>
        <fullName evidence="5">CUB and sushi domain-containing protein 1</fullName>
    </submittedName>
</protein>
<evidence type="ECO:0000313" key="5">
    <source>
        <dbReference type="EMBL" id="ODM95689.1"/>
    </source>
</evidence>
<feature type="domain" description="CUB" evidence="4">
    <location>
        <begin position="6"/>
        <end position="111"/>
    </location>
</feature>
<reference evidence="5 6" key="1">
    <citation type="journal article" date="2016" name="Genome Biol. Evol.">
        <title>Gene Family Evolution Reflects Adaptation to Soil Environmental Stressors in the Genome of the Collembolan Orchesella cincta.</title>
        <authorList>
            <person name="Faddeeva-Vakhrusheva A."/>
            <person name="Derks M.F."/>
            <person name="Anvar S.Y."/>
            <person name="Agamennone V."/>
            <person name="Suring W."/>
            <person name="Smit S."/>
            <person name="van Straalen N.M."/>
            <person name="Roelofs D."/>
        </authorList>
    </citation>
    <scope>NUCLEOTIDE SEQUENCE [LARGE SCALE GENOMIC DNA]</scope>
    <source>
        <tissue evidence="5">Mixed pool</tissue>
    </source>
</reference>
<sequence>MHGGDCGGVLTETQGLIEYKLNETYNRYERCLWTIRSPYRTKIRLSLLESGMQQRYDNIQIKTFNGSGIRDSFVFTVAPRTVTMVGTVTLVLFTSNLANEGTGFSLSYAVEAEYDNSLLYYEDQHRIMDVVGGDLVRFPESGLYRNLELSTLTFIRPHFNPYETIDMNITSLELEAGVDGQCRDRLHVYVIKEPGTVEPNLNHFFRYTPEDGICQSTDLSPVTPFVRAYGIVLILATDQQGRGNGFEIGIKSPT</sequence>
<dbReference type="Proteomes" id="UP000094527">
    <property type="component" value="Unassembled WGS sequence"/>
</dbReference>
<keyword evidence="6" id="KW-1185">Reference proteome</keyword>
<dbReference type="Pfam" id="PF00431">
    <property type="entry name" value="CUB"/>
    <property type="match status" value="1"/>
</dbReference>
<comment type="caution">
    <text evidence="3">Lacks conserved residue(s) required for the propagation of feature annotation.</text>
</comment>
<comment type="caution">
    <text evidence="5">The sequence shown here is derived from an EMBL/GenBank/DDBJ whole genome shotgun (WGS) entry which is preliminary data.</text>
</comment>
<dbReference type="AlphaFoldDB" id="A0A1D2MRG4"/>
<dbReference type="SUPFAM" id="SSF49854">
    <property type="entry name" value="Spermadhesin, CUB domain"/>
    <property type="match status" value="1"/>
</dbReference>
<dbReference type="PROSITE" id="PS01180">
    <property type="entry name" value="CUB"/>
    <property type="match status" value="1"/>
</dbReference>
<evidence type="ECO:0000313" key="6">
    <source>
        <dbReference type="Proteomes" id="UP000094527"/>
    </source>
</evidence>
<keyword evidence="2" id="KW-1015">Disulfide bond</keyword>
<evidence type="ECO:0000259" key="4">
    <source>
        <dbReference type="PROSITE" id="PS01180"/>
    </source>
</evidence>
<dbReference type="InterPro" id="IPR035914">
    <property type="entry name" value="Sperma_CUB_dom_sf"/>
</dbReference>
<dbReference type="OrthoDB" id="8288656at2759"/>